<organism evidence="3 4">
    <name type="scientific">Lujinxingia sediminis</name>
    <dbReference type="NCBI Taxonomy" id="2480984"/>
    <lineage>
        <taxon>Bacteria</taxon>
        <taxon>Deltaproteobacteria</taxon>
        <taxon>Bradymonadales</taxon>
        <taxon>Lujinxingiaceae</taxon>
        <taxon>Lujinxingia</taxon>
    </lineage>
</organism>
<evidence type="ECO:0000256" key="1">
    <source>
        <dbReference type="SAM" id="MobiDB-lite"/>
    </source>
</evidence>
<dbReference type="RefSeq" id="WP_127781280.1">
    <property type="nucleotide sequence ID" value="NZ_SADD01000018.1"/>
</dbReference>
<sequence>MRTMMWMCIAMLVSLAMVAGCESPSEEAPAESAESAAVEEAPAEEKAAPESALVVEAREVAALRAKIKANPGQVDALLAEAEMTQQELEAKIFEITADPAARAAYVDASK</sequence>
<feature type="region of interest" description="Disordered" evidence="1">
    <location>
        <begin position="23"/>
        <end position="50"/>
    </location>
</feature>
<dbReference type="PROSITE" id="PS51257">
    <property type="entry name" value="PROKAR_LIPOPROTEIN"/>
    <property type="match status" value="1"/>
</dbReference>
<gene>
    <name evidence="3" type="ORF">EA187_18840</name>
</gene>
<evidence type="ECO:0000313" key="4">
    <source>
        <dbReference type="Proteomes" id="UP000282926"/>
    </source>
</evidence>
<name>A0ABY0CNK4_9DELT</name>
<feature type="chain" id="PRO_5045974010" evidence="2">
    <location>
        <begin position="20"/>
        <end position="110"/>
    </location>
</feature>
<accession>A0ABY0CNK4</accession>
<comment type="caution">
    <text evidence="3">The sequence shown here is derived from an EMBL/GenBank/DDBJ whole genome shotgun (WGS) entry which is preliminary data.</text>
</comment>
<dbReference type="Proteomes" id="UP000282926">
    <property type="component" value="Unassembled WGS sequence"/>
</dbReference>
<evidence type="ECO:0000313" key="3">
    <source>
        <dbReference type="EMBL" id="RVU41402.1"/>
    </source>
</evidence>
<reference evidence="3 4" key="1">
    <citation type="submission" date="2019-01" db="EMBL/GenBank/DDBJ databases">
        <title>Lujinxingia litoralis gen. nov., sp. nov. and Lujinxingia sediminis gen. nov., sp. nov., new members in the order Bradymonadales, isolated from coastal sediment.</title>
        <authorList>
            <person name="Li C.-M."/>
        </authorList>
    </citation>
    <scope>NUCLEOTIDE SEQUENCE [LARGE SCALE GENOMIC DNA]</scope>
    <source>
        <strain evidence="3 4">SEH01</strain>
    </source>
</reference>
<keyword evidence="2" id="KW-0732">Signal</keyword>
<proteinExistence type="predicted"/>
<protein>
    <submittedName>
        <fullName evidence="3">Uncharacterized protein</fullName>
    </submittedName>
</protein>
<feature type="signal peptide" evidence="2">
    <location>
        <begin position="1"/>
        <end position="19"/>
    </location>
</feature>
<keyword evidence="4" id="KW-1185">Reference proteome</keyword>
<evidence type="ECO:0000256" key="2">
    <source>
        <dbReference type="SAM" id="SignalP"/>
    </source>
</evidence>
<dbReference type="EMBL" id="SADD01000018">
    <property type="protein sequence ID" value="RVU41402.1"/>
    <property type="molecule type" value="Genomic_DNA"/>
</dbReference>
<feature type="compositionally biased region" description="Low complexity" evidence="1">
    <location>
        <begin position="30"/>
        <end position="40"/>
    </location>
</feature>